<name>A0A7W8DHZ2_9BACT</name>
<dbReference type="Proteomes" id="UP000590740">
    <property type="component" value="Unassembled WGS sequence"/>
</dbReference>
<keyword evidence="1" id="KW-0812">Transmembrane</keyword>
<gene>
    <name evidence="2" type="ORF">HNQ65_000037</name>
</gene>
<feature type="transmembrane region" description="Helical" evidence="1">
    <location>
        <begin position="307"/>
        <end position="328"/>
    </location>
</feature>
<keyword evidence="1" id="KW-0472">Membrane</keyword>
<reference evidence="2 3" key="1">
    <citation type="submission" date="2020-08" db="EMBL/GenBank/DDBJ databases">
        <title>Genomic Encyclopedia of Type Strains, Phase IV (KMG-IV): sequencing the most valuable type-strain genomes for metagenomic binning, comparative biology and taxonomic classification.</title>
        <authorList>
            <person name="Goeker M."/>
        </authorList>
    </citation>
    <scope>NUCLEOTIDE SEQUENCE [LARGE SCALE GENOMIC DNA]</scope>
    <source>
        <strain evidence="2 3">DSM 12252</strain>
    </source>
</reference>
<feature type="transmembrane region" description="Helical" evidence="1">
    <location>
        <begin position="72"/>
        <end position="90"/>
    </location>
</feature>
<dbReference type="AlphaFoldDB" id="A0A7W8DHZ2"/>
<feature type="transmembrane region" description="Helical" evidence="1">
    <location>
        <begin position="97"/>
        <end position="114"/>
    </location>
</feature>
<keyword evidence="3" id="KW-1185">Reference proteome</keyword>
<evidence type="ECO:0008006" key="4">
    <source>
        <dbReference type="Google" id="ProtNLM"/>
    </source>
</evidence>
<comment type="caution">
    <text evidence="2">The sequence shown here is derived from an EMBL/GenBank/DDBJ whole genome shotgun (WGS) entry which is preliminary data.</text>
</comment>
<feature type="transmembrane region" description="Helical" evidence="1">
    <location>
        <begin position="143"/>
        <end position="169"/>
    </location>
</feature>
<feature type="transmembrane region" description="Helical" evidence="1">
    <location>
        <begin position="189"/>
        <end position="206"/>
    </location>
</feature>
<evidence type="ECO:0000313" key="2">
    <source>
        <dbReference type="EMBL" id="MBB5030483.1"/>
    </source>
</evidence>
<feature type="transmembrane region" description="Helical" evidence="1">
    <location>
        <begin position="366"/>
        <end position="384"/>
    </location>
</feature>
<dbReference type="RefSeq" id="WP_184337247.1">
    <property type="nucleotide sequence ID" value="NZ_JACHIG010000001.1"/>
</dbReference>
<keyword evidence="1" id="KW-1133">Transmembrane helix</keyword>
<proteinExistence type="predicted"/>
<sequence length="545" mass="60246">MTLLLQGHTLLRPMLITDDIAQHHVWLDAVPGSGFQPDDPWIKCSKVYQPYLAAAAFQAVHLVLPTLLVGKAIALVLLALTAFLVFQIGIRLGGTRLGWIAMGLFFLSDGWIGISGGFSRSFAWPLVSGFLLALLSRRPGIAALCLFLAAPLYPMLFVLLAPVYAIVWLYEEFRTGWRQTFNLRTQWQAQWPLLLAVLAGSALVLLKSREMAMHPFMGPQVTLAQIQTDPLFGVGGRVVLWPQPPLYVMLPGSLFPWGKVLVEPVLRHLAAKSAALAGASVLLLYVAAVLAFVLSMFILWRRSREKTVVLLALAVVSTVAFQVAVLLLPKLFEASRYLMWSIPPLGLIAWSVLLDSAIGLVSSKRALQVLFALLAVLYVARAPAIRGQGAEDSSEYSPLYSALAHTGAGELIASFPRTADLIPVLCHRSVFVSNESSHAVMFTRCRQLIMERHSALLKAFYSPSSTDVRCFCKDNKISWLVVEEKYYRPDMAPGMHFAPFEQQMRDMLKQTPQPWLLAYARKAGKQVQPGVYLLDTGHIQDLSAQ</sequence>
<feature type="transmembrane region" description="Helical" evidence="1">
    <location>
        <begin position="274"/>
        <end position="300"/>
    </location>
</feature>
<organism evidence="2 3">
    <name type="scientific">Prosthecobacter vanneervenii</name>
    <dbReference type="NCBI Taxonomy" id="48466"/>
    <lineage>
        <taxon>Bacteria</taxon>
        <taxon>Pseudomonadati</taxon>
        <taxon>Verrucomicrobiota</taxon>
        <taxon>Verrucomicrobiia</taxon>
        <taxon>Verrucomicrobiales</taxon>
        <taxon>Verrucomicrobiaceae</taxon>
        <taxon>Prosthecobacter</taxon>
    </lineage>
</organism>
<evidence type="ECO:0000313" key="3">
    <source>
        <dbReference type="Proteomes" id="UP000590740"/>
    </source>
</evidence>
<accession>A0A7W8DHZ2</accession>
<protein>
    <recommendedName>
        <fullName evidence="4">Glycosyltransferase RgtA/B/C/D-like domain-containing protein</fullName>
    </recommendedName>
</protein>
<feature type="transmembrane region" description="Helical" evidence="1">
    <location>
        <begin position="334"/>
        <end position="354"/>
    </location>
</feature>
<evidence type="ECO:0000256" key="1">
    <source>
        <dbReference type="SAM" id="Phobius"/>
    </source>
</evidence>
<dbReference type="EMBL" id="JACHIG010000001">
    <property type="protein sequence ID" value="MBB5030483.1"/>
    <property type="molecule type" value="Genomic_DNA"/>
</dbReference>